<dbReference type="AlphaFoldDB" id="A0A9W9Y6S0"/>
<proteinExistence type="predicted"/>
<evidence type="ECO:0000313" key="1">
    <source>
        <dbReference type="EMBL" id="KAJ7310058.1"/>
    </source>
</evidence>
<feature type="non-terminal residue" evidence="1">
    <location>
        <position position="1"/>
    </location>
</feature>
<protein>
    <submittedName>
        <fullName evidence="1">Uncharacterized protein</fullName>
    </submittedName>
</protein>
<dbReference type="Proteomes" id="UP001163046">
    <property type="component" value="Unassembled WGS sequence"/>
</dbReference>
<accession>A0A9W9Y6S0</accession>
<evidence type="ECO:0000313" key="2">
    <source>
        <dbReference type="Proteomes" id="UP001163046"/>
    </source>
</evidence>
<gene>
    <name evidence="1" type="ORF">OS493_040220</name>
</gene>
<dbReference type="EMBL" id="MU828093">
    <property type="protein sequence ID" value="KAJ7310058.1"/>
    <property type="molecule type" value="Genomic_DNA"/>
</dbReference>
<name>A0A9W9Y6S0_9CNID</name>
<comment type="caution">
    <text evidence="1">The sequence shown here is derived from an EMBL/GenBank/DDBJ whole genome shotgun (WGS) entry which is preliminary data.</text>
</comment>
<reference evidence="1" key="1">
    <citation type="submission" date="2023-01" db="EMBL/GenBank/DDBJ databases">
        <title>Genome assembly of the deep-sea coral Lophelia pertusa.</title>
        <authorList>
            <person name="Herrera S."/>
            <person name="Cordes E."/>
        </authorList>
    </citation>
    <scope>NUCLEOTIDE SEQUENCE</scope>
    <source>
        <strain evidence="1">USNM1676648</strain>
        <tissue evidence="1">Polyp</tissue>
    </source>
</reference>
<sequence>LLKERLNRYGLSMVPHRDSTKSRKILEATSWILAVQDGKRRENVCFLSLDKTLTGELKVHDMRSDKQNNKCPCSVQTSIVFEVRISPDLPKQWDLSEIAAQVDCKHEGPFKA</sequence>
<keyword evidence="2" id="KW-1185">Reference proteome</keyword>
<organism evidence="1 2">
    <name type="scientific">Desmophyllum pertusum</name>
    <dbReference type="NCBI Taxonomy" id="174260"/>
    <lineage>
        <taxon>Eukaryota</taxon>
        <taxon>Metazoa</taxon>
        <taxon>Cnidaria</taxon>
        <taxon>Anthozoa</taxon>
        <taxon>Hexacorallia</taxon>
        <taxon>Scleractinia</taxon>
        <taxon>Caryophylliina</taxon>
        <taxon>Caryophylliidae</taxon>
        <taxon>Desmophyllum</taxon>
    </lineage>
</organism>